<dbReference type="WBParaSite" id="HNAJ_0001282201-mRNA-1">
    <property type="protein sequence ID" value="HNAJ_0001282201-mRNA-1"/>
    <property type="gene ID" value="HNAJ_0001282201"/>
</dbReference>
<sequence>MESARRSSTEAATEMVIDFRVKRIVKKFVVVQVIEIIFKLNLCKYLILCSISKLNITIVRFVKQEVF</sequence>
<evidence type="ECO:0000313" key="1">
    <source>
        <dbReference type="EMBL" id="VDO14129.1"/>
    </source>
</evidence>
<gene>
    <name evidence="1" type="ORF">HNAJ_LOCUS12798</name>
</gene>
<dbReference type="AlphaFoldDB" id="A0A0R3TY75"/>
<keyword evidence="2" id="KW-1185">Reference proteome</keyword>
<reference evidence="1 2" key="2">
    <citation type="submission" date="2018-11" db="EMBL/GenBank/DDBJ databases">
        <authorList>
            <consortium name="Pathogen Informatics"/>
        </authorList>
    </citation>
    <scope>NUCLEOTIDE SEQUENCE [LARGE SCALE GENOMIC DNA]</scope>
</reference>
<proteinExistence type="predicted"/>
<protein>
    <submittedName>
        <fullName evidence="1 3">Uncharacterized protein</fullName>
    </submittedName>
</protein>
<evidence type="ECO:0000313" key="3">
    <source>
        <dbReference type="WBParaSite" id="HNAJ_0001282201-mRNA-1"/>
    </source>
</evidence>
<accession>A0A0R3TY75</accession>
<organism evidence="3">
    <name type="scientific">Rodentolepis nana</name>
    <name type="common">Dwarf tapeworm</name>
    <name type="synonym">Hymenolepis nana</name>
    <dbReference type="NCBI Taxonomy" id="102285"/>
    <lineage>
        <taxon>Eukaryota</taxon>
        <taxon>Metazoa</taxon>
        <taxon>Spiralia</taxon>
        <taxon>Lophotrochozoa</taxon>
        <taxon>Platyhelminthes</taxon>
        <taxon>Cestoda</taxon>
        <taxon>Eucestoda</taxon>
        <taxon>Cyclophyllidea</taxon>
        <taxon>Hymenolepididae</taxon>
        <taxon>Rodentolepis</taxon>
    </lineage>
</organism>
<dbReference type="Proteomes" id="UP000278807">
    <property type="component" value="Unassembled WGS sequence"/>
</dbReference>
<reference evidence="3" key="1">
    <citation type="submission" date="2017-02" db="UniProtKB">
        <authorList>
            <consortium name="WormBaseParasite"/>
        </authorList>
    </citation>
    <scope>IDENTIFICATION</scope>
</reference>
<name>A0A0R3TY75_RODNA</name>
<dbReference type="EMBL" id="UZAE01014667">
    <property type="protein sequence ID" value="VDO14129.1"/>
    <property type="molecule type" value="Genomic_DNA"/>
</dbReference>
<evidence type="ECO:0000313" key="2">
    <source>
        <dbReference type="Proteomes" id="UP000278807"/>
    </source>
</evidence>